<dbReference type="AlphaFoldDB" id="A0A379FS78"/>
<feature type="domain" description="Holliday junction DNA helicase RuvA C-terminal" evidence="1">
    <location>
        <begin position="5"/>
        <end position="38"/>
    </location>
</feature>
<name>A0A379FS78_PRORE</name>
<proteinExistence type="predicted"/>
<evidence type="ECO:0000259" key="1">
    <source>
        <dbReference type="Pfam" id="PF07499"/>
    </source>
</evidence>
<gene>
    <name evidence="2" type="primary">ruvA_1</name>
    <name evidence="2" type="ORF">NCTC11801_02482</name>
</gene>
<dbReference type="GO" id="GO:0005524">
    <property type="term" value="F:ATP binding"/>
    <property type="evidence" value="ECO:0007669"/>
    <property type="project" value="InterPro"/>
</dbReference>
<keyword evidence="2" id="KW-0378">Hydrolase</keyword>
<dbReference type="GO" id="GO:0009378">
    <property type="term" value="F:four-way junction helicase activity"/>
    <property type="evidence" value="ECO:0007669"/>
    <property type="project" value="InterPro"/>
</dbReference>
<accession>A0A379FS78</accession>
<sequence>MADIEAEAAAALIALGYKPQEASRMVSKVAKPDSDSETFDP</sequence>
<dbReference type="GO" id="GO:0006281">
    <property type="term" value="P:DNA repair"/>
    <property type="evidence" value="ECO:0007669"/>
    <property type="project" value="InterPro"/>
</dbReference>
<evidence type="ECO:0000313" key="2">
    <source>
        <dbReference type="EMBL" id="SUC31531.1"/>
    </source>
</evidence>
<keyword evidence="2" id="KW-0547">Nucleotide-binding</keyword>
<dbReference type="GO" id="GO:0009379">
    <property type="term" value="C:Holliday junction helicase complex"/>
    <property type="evidence" value="ECO:0007669"/>
    <property type="project" value="InterPro"/>
</dbReference>
<dbReference type="InterPro" id="IPR036267">
    <property type="entry name" value="RuvA_C_sf"/>
</dbReference>
<dbReference type="Pfam" id="PF07499">
    <property type="entry name" value="RuvA_C"/>
    <property type="match status" value="1"/>
</dbReference>
<protein>
    <submittedName>
        <fullName evidence="2">Holliday junction ATP-dependent DNA helicase RuvA</fullName>
        <ecNumber evidence="2">3.6.4.12</ecNumber>
    </submittedName>
</protein>
<dbReference type="SUPFAM" id="SSF46929">
    <property type="entry name" value="DNA helicase RuvA subunit, C-terminal domain"/>
    <property type="match status" value="1"/>
</dbReference>
<dbReference type="GO" id="GO:0016787">
    <property type="term" value="F:hydrolase activity"/>
    <property type="evidence" value="ECO:0007669"/>
    <property type="project" value="UniProtKB-KW"/>
</dbReference>
<dbReference type="EC" id="3.6.4.12" evidence="2"/>
<organism evidence="2 3">
    <name type="scientific">Providencia rettgeri</name>
    <dbReference type="NCBI Taxonomy" id="587"/>
    <lineage>
        <taxon>Bacteria</taxon>
        <taxon>Pseudomonadati</taxon>
        <taxon>Pseudomonadota</taxon>
        <taxon>Gammaproteobacteria</taxon>
        <taxon>Enterobacterales</taxon>
        <taxon>Morganellaceae</taxon>
        <taxon>Providencia</taxon>
    </lineage>
</organism>
<evidence type="ECO:0000313" key="3">
    <source>
        <dbReference type="Proteomes" id="UP000254208"/>
    </source>
</evidence>
<dbReference type="Gene3D" id="1.10.8.10">
    <property type="entry name" value="DNA helicase RuvA subunit, C-terminal domain"/>
    <property type="match status" value="1"/>
</dbReference>
<dbReference type="Proteomes" id="UP000254208">
    <property type="component" value="Unassembled WGS sequence"/>
</dbReference>
<dbReference type="GO" id="GO:0006310">
    <property type="term" value="P:DNA recombination"/>
    <property type="evidence" value="ECO:0007669"/>
    <property type="project" value="InterPro"/>
</dbReference>
<dbReference type="EMBL" id="UGTZ01000001">
    <property type="protein sequence ID" value="SUC31531.1"/>
    <property type="molecule type" value="Genomic_DNA"/>
</dbReference>
<reference evidence="2 3" key="1">
    <citation type="submission" date="2018-06" db="EMBL/GenBank/DDBJ databases">
        <authorList>
            <consortium name="Pathogen Informatics"/>
            <person name="Doyle S."/>
        </authorList>
    </citation>
    <scope>NUCLEOTIDE SEQUENCE [LARGE SCALE GENOMIC DNA]</scope>
    <source>
        <strain evidence="2 3">NCTC11801</strain>
    </source>
</reference>
<keyword evidence="2" id="KW-0347">Helicase</keyword>
<keyword evidence="2" id="KW-0067">ATP-binding</keyword>
<dbReference type="InterPro" id="IPR011114">
    <property type="entry name" value="RuvA_C"/>
</dbReference>